<dbReference type="KEGG" id="tro:trd_0525"/>
<dbReference type="eggNOG" id="ENOG5032TY2">
    <property type="taxonomic scope" value="Bacteria"/>
</dbReference>
<feature type="transmembrane region" description="Helical" evidence="1">
    <location>
        <begin position="57"/>
        <end position="76"/>
    </location>
</feature>
<keyword evidence="1" id="KW-0472">Membrane</keyword>
<dbReference type="Proteomes" id="UP000000447">
    <property type="component" value="Chromosome"/>
</dbReference>
<feature type="transmembrane region" description="Helical" evidence="1">
    <location>
        <begin position="377"/>
        <end position="397"/>
    </location>
</feature>
<dbReference type="AlphaFoldDB" id="B9KYH9"/>
<organism evidence="2 3">
    <name type="scientific">Thermomicrobium roseum (strain ATCC 27502 / DSM 5159 / P-2)</name>
    <dbReference type="NCBI Taxonomy" id="309801"/>
    <lineage>
        <taxon>Bacteria</taxon>
        <taxon>Pseudomonadati</taxon>
        <taxon>Thermomicrobiota</taxon>
        <taxon>Thermomicrobia</taxon>
        <taxon>Thermomicrobiales</taxon>
        <taxon>Thermomicrobiaceae</taxon>
        <taxon>Thermomicrobium</taxon>
    </lineage>
</organism>
<feature type="transmembrane region" description="Helical" evidence="1">
    <location>
        <begin position="282"/>
        <end position="304"/>
    </location>
</feature>
<feature type="transmembrane region" description="Helical" evidence="1">
    <location>
        <begin position="88"/>
        <end position="106"/>
    </location>
</feature>
<keyword evidence="1" id="KW-1133">Transmembrane helix</keyword>
<evidence type="ECO:0000313" key="3">
    <source>
        <dbReference type="Proteomes" id="UP000000447"/>
    </source>
</evidence>
<dbReference type="HOGENOM" id="CLU_050527_0_0_0"/>
<feature type="transmembrane region" description="Helical" evidence="1">
    <location>
        <begin position="112"/>
        <end position="129"/>
    </location>
</feature>
<evidence type="ECO:0000256" key="1">
    <source>
        <dbReference type="SAM" id="Phobius"/>
    </source>
</evidence>
<sequence length="409" mass="43486">MTFREGRDFPAWRFFALGAIGSAVGFGFVAGTLVFAAPLFAISPSRIAQLVSLHGHGQLYGFVLALTIGVACWFLPRLWGRPQRGVPWLVGMFLFSGLLLRVFGSILDRPRLALVGGGLEFVAFVQAGWDLTRSVVQAPLAGKARDPALAVGVIVAVVALPMGLAADLCAMVGICSSGRVVSVLVGFYGAAVPIALAMTGRLFPLYFWTRVPHRRYLAWALMITTGGLWWRVGAFVAEWSYGVRFGCALQGAGLVGAIVALRLLEPRQVRPAAKRSLWQDPYAWLAALAYTALGADALLLLGATFRGVLSAPALEWHLVGVGYLMVLITAVGPLLLAVFAGERTGATWPGWVILGSVLMTASLRIGAALAPGEAARWAGAAAGLIGATTVLLFAWHARILSLRRSRRAL</sequence>
<gene>
    <name evidence="2" type="ordered locus">trd_0525</name>
</gene>
<feature type="transmembrane region" description="Helical" evidence="1">
    <location>
        <begin position="180"/>
        <end position="204"/>
    </location>
</feature>
<keyword evidence="1" id="KW-0812">Transmembrane</keyword>
<feature type="transmembrane region" description="Helical" evidence="1">
    <location>
        <begin position="243"/>
        <end position="261"/>
    </location>
</feature>
<name>B9KYH9_THERP</name>
<protein>
    <submittedName>
        <fullName evidence="2">Putative membrane protein</fullName>
    </submittedName>
</protein>
<feature type="transmembrane region" description="Helical" evidence="1">
    <location>
        <begin position="12"/>
        <end position="37"/>
    </location>
</feature>
<dbReference type="RefSeq" id="WP_012641929.1">
    <property type="nucleotide sequence ID" value="NC_011959.1"/>
</dbReference>
<dbReference type="EMBL" id="CP001275">
    <property type="protein sequence ID" value="ACM05158.1"/>
    <property type="molecule type" value="Genomic_DNA"/>
</dbReference>
<accession>B9KYH9</accession>
<feature type="transmembrane region" description="Helical" evidence="1">
    <location>
        <begin position="149"/>
        <end position="174"/>
    </location>
</feature>
<feature type="transmembrane region" description="Helical" evidence="1">
    <location>
        <begin position="316"/>
        <end position="339"/>
    </location>
</feature>
<dbReference type="OrthoDB" id="108119at2"/>
<proteinExistence type="predicted"/>
<evidence type="ECO:0000313" key="2">
    <source>
        <dbReference type="EMBL" id="ACM05158.1"/>
    </source>
</evidence>
<keyword evidence="3" id="KW-1185">Reference proteome</keyword>
<dbReference type="STRING" id="309801.trd_0525"/>
<reference evidence="2 3" key="1">
    <citation type="journal article" date="2009" name="PLoS ONE">
        <title>Complete genome sequence of the aerobic CO-oxidizing thermophile Thermomicrobium roseum.</title>
        <authorList>
            <person name="Wu D."/>
            <person name="Raymond J."/>
            <person name="Wu M."/>
            <person name="Chatterji S."/>
            <person name="Ren Q."/>
            <person name="Graham J.E."/>
            <person name="Bryant D.A."/>
            <person name="Robb F."/>
            <person name="Colman A."/>
            <person name="Tallon L.J."/>
            <person name="Badger J.H."/>
            <person name="Madupu R."/>
            <person name="Ward N.L."/>
            <person name="Eisen J.A."/>
        </authorList>
    </citation>
    <scope>NUCLEOTIDE SEQUENCE [LARGE SCALE GENOMIC DNA]</scope>
    <source>
        <strain evidence="3">ATCC 27502 / DSM 5159 / P-2</strain>
    </source>
</reference>
<feature type="transmembrane region" description="Helical" evidence="1">
    <location>
        <begin position="351"/>
        <end position="371"/>
    </location>
</feature>
<feature type="transmembrane region" description="Helical" evidence="1">
    <location>
        <begin position="216"/>
        <end position="237"/>
    </location>
</feature>